<dbReference type="EMBL" id="BFEA01000191">
    <property type="protein sequence ID" value="GBG73846.1"/>
    <property type="molecule type" value="Genomic_DNA"/>
</dbReference>
<dbReference type="GO" id="GO:0003824">
    <property type="term" value="F:catalytic activity"/>
    <property type="evidence" value="ECO:0007669"/>
    <property type="project" value="UniProtKB-KW"/>
</dbReference>
<dbReference type="PANTHER" id="PTHR37984">
    <property type="entry name" value="PROTEIN CBG26694"/>
    <property type="match status" value="1"/>
</dbReference>
<name>A0A388KUW5_CHABU</name>
<proteinExistence type="predicted"/>
<feature type="domain" description="Reverse transcriptase/retrotransposon-derived protein RNase H-like" evidence="3">
    <location>
        <begin position="61"/>
        <end position="159"/>
    </location>
</feature>
<keyword evidence="1" id="KW-0511">Multifunctional enzyme</keyword>
<dbReference type="Pfam" id="PF17919">
    <property type="entry name" value="RT_RNaseH_2"/>
    <property type="match status" value="1"/>
</dbReference>
<dbReference type="OrthoDB" id="1734625at2759"/>
<keyword evidence="5" id="KW-1185">Reference proteome</keyword>
<feature type="domain" description="Reverse transcriptase" evidence="2">
    <location>
        <begin position="1"/>
        <end position="48"/>
    </location>
</feature>
<reference evidence="4 5" key="1">
    <citation type="journal article" date="2018" name="Cell">
        <title>The Chara Genome: Secondary Complexity and Implications for Plant Terrestrialization.</title>
        <authorList>
            <person name="Nishiyama T."/>
            <person name="Sakayama H."/>
            <person name="Vries J.D."/>
            <person name="Buschmann H."/>
            <person name="Saint-Marcoux D."/>
            <person name="Ullrich K.K."/>
            <person name="Haas F.B."/>
            <person name="Vanderstraeten L."/>
            <person name="Becker D."/>
            <person name="Lang D."/>
            <person name="Vosolsobe S."/>
            <person name="Rombauts S."/>
            <person name="Wilhelmsson P.K.I."/>
            <person name="Janitza P."/>
            <person name="Kern R."/>
            <person name="Heyl A."/>
            <person name="Rumpler F."/>
            <person name="Villalobos L.I.A.C."/>
            <person name="Clay J.M."/>
            <person name="Skokan R."/>
            <person name="Toyoda A."/>
            <person name="Suzuki Y."/>
            <person name="Kagoshima H."/>
            <person name="Schijlen E."/>
            <person name="Tajeshwar N."/>
            <person name="Catarino B."/>
            <person name="Hetherington A.J."/>
            <person name="Saltykova A."/>
            <person name="Bonnot C."/>
            <person name="Breuninger H."/>
            <person name="Symeonidi A."/>
            <person name="Radhakrishnan G.V."/>
            <person name="Van Nieuwerburgh F."/>
            <person name="Deforce D."/>
            <person name="Chang C."/>
            <person name="Karol K.G."/>
            <person name="Hedrich R."/>
            <person name="Ulvskov P."/>
            <person name="Glockner G."/>
            <person name="Delwiche C.F."/>
            <person name="Petrasek J."/>
            <person name="Van de Peer Y."/>
            <person name="Friml J."/>
            <person name="Beilby M."/>
            <person name="Dolan L."/>
            <person name="Kohara Y."/>
            <person name="Sugano S."/>
            <person name="Fujiyama A."/>
            <person name="Delaux P.-M."/>
            <person name="Quint M."/>
            <person name="TheiBen G."/>
            <person name="Hagemann M."/>
            <person name="Harholt J."/>
            <person name="Dunand C."/>
            <person name="Zachgo S."/>
            <person name="Langdale J."/>
            <person name="Maumus F."/>
            <person name="Straeten D.V.D."/>
            <person name="Gould S.B."/>
            <person name="Rensing S.A."/>
        </authorList>
    </citation>
    <scope>NUCLEOTIDE SEQUENCE [LARGE SCALE GENOMIC DNA]</scope>
    <source>
        <strain evidence="4 5">S276</strain>
    </source>
</reference>
<sequence>MDDILVFSKTHEYHVEHIEWVLHALKDAGFKVALEKSEFFLLEISFLVYINLLKKEEQLIWTPECEAAFQALKEALTSTPVLARLDPTRPFALYTDWQPQAISAVLTQHGADGREHVIEYMSKTLSQAQANYEACKGECLAVVWGIQHFQPYLYGQKFVLVPDHQPLLSLRNNTDYTGTLGRWAVRLQDYDFDIHHHATRQHGNADGLTRLLPPNKCPANERLIPWRPEAATRKPRYGGIHVLRKDDAWVWNGGSKMNHRQMEHEPLEHFQTPLADRLLRHQFNEERQLRYDIQEVNVPAPGVADLAAYSLLCDRLTYAGVYVDVMQLPGRQTTRVFIEFRALQVAPNFVHSVATFIGDLTILPPPSRELARSFVCEYAVQAARSVARVQGREGHRFTAHETLLRRAEDGPIVLVPQLPALLPPAAPLNFQALPPAPY</sequence>
<dbReference type="InterPro" id="IPR043128">
    <property type="entry name" value="Rev_trsase/Diguanyl_cyclase"/>
</dbReference>
<dbReference type="FunFam" id="3.10.20.370:FF:000001">
    <property type="entry name" value="Retrovirus-related Pol polyprotein from transposon 17.6-like protein"/>
    <property type="match status" value="1"/>
</dbReference>
<dbReference type="Gramene" id="GBG73846">
    <property type="protein sequence ID" value="GBG73846"/>
    <property type="gene ID" value="CBR_g17557"/>
</dbReference>
<evidence type="ECO:0000259" key="2">
    <source>
        <dbReference type="Pfam" id="PF00078"/>
    </source>
</evidence>
<dbReference type="AlphaFoldDB" id="A0A388KUW5"/>
<dbReference type="Pfam" id="PF00078">
    <property type="entry name" value="RVT_1"/>
    <property type="match status" value="1"/>
</dbReference>
<dbReference type="InterPro" id="IPR000477">
    <property type="entry name" value="RT_dom"/>
</dbReference>
<accession>A0A388KUW5</accession>
<dbReference type="SUPFAM" id="SSF56672">
    <property type="entry name" value="DNA/RNA polymerases"/>
    <property type="match status" value="1"/>
</dbReference>
<dbReference type="PANTHER" id="PTHR37984:SF5">
    <property type="entry name" value="PROTEIN NYNRIN-LIKE"/>
    <property type="match status" value="1"/>
</dbReference>
<dbReference type="CDD" id="cd09274">
    <property type="entry name" value="RNase_HI_RT_Ty3"/>
    <property type="match status" value="1"/>
</dbReference>
<dbReference type="InterPro" id="IPR041577">
    <property type="entry name" value="RT_RNaseH_2"/>
</dbReference>
<comment type="caution">
    <text evidence="4">The sequence shown here is derived from an EMBL/GenBank/DDBJ whole genome shotgun (WGS) entry which is preliminary data.</text>
</comment>
<dbReference type="InterPro" id="IPR043502">
    <property type="entry name" value="DNA/RNA_pol_sf"/>
</dbReference>
<organism evidence="4 5">
    <name type="scientific">Chara braunii</name>
    <name type="common">Braun's stonewort</name>
    <dbReference type="NCBI Taxonomy" id="69332"/>
    <lineage>
        <taxon>Eukaryota</taxon>
        <taxon>Viridiplantae</taxon>
        <taxon>Streptophyta</taxon>
        <taxon>Charophyceae</taxon>
        <taxon>Charales</taxon>
        <taxon>Characeae</taxon>
        <taxon>Chara</taxon>
    </lineage>
</organism>
<evidence type="ECO:0000256" key="1">
    <source>
        <dbReference type="ARBA" id="ARBA00023268"/>
    </source>
</evidence>
<evidence type="ECO:0000313" key="5">
    <source>
        <dbReference type="Proteomes" id="UP000265515"/>
    </source>
</evidence>
<gene>
    <name evidence="4" type="ORF">CBR_g17557</name>
</gene>
<dbReference type="Gene3D" id="3.10.20.370">
    <property type="match status" value="1"/>
</dbReference>
<dbReference type="Proteomes" id="UP000265515">
    <property type="component" value="Unassembled WGS sequence"/>
</dbReference>
<evidence type="ECO:0000313" key="4">
    <source>
        <dbReference type="EMBL" id="GBG73846.1"/>
    </source>
</evidence>
<protein>
    <submittedName>
        <fullName evidence="4">Uncharacterized protein</fullName>
    </submittedName>
</protein>
<evidence type="ECO:0000259" key="3">
    <source>
        <dbReference type="Pfam" id="PF17919"/>
    </source>
</evidence>
<dbReference type="Gene3D" id="3.30.70.270">
    <property type="match status" value="2"/>
</dbReference>
<dbReference type="InterPro" id="IPR050951">
    <property type="entry name" value="Retrovirus_Pol_polyprotein"/>
</dbReference>